<evidence type="ECO:0000256" key="1">
    <source>
        <dbReference type="SAM" id="Phobius"/>
    </source>
</evidence>
<reference evidence="3" key="1">
    <citation type="submission" date="2014-11" db="EMBL/GenBank/DDBJ databases">
        <title>Genome sequencing of Roseivirga sp. D-25.</title>
        <authorList>
            <person name="Selvaratnam C."/>
            <person name="Thevarajoo S."/>
            <person name="Goh K.M."/>
            <person name="Eee R."/>
            <person name="Chan K.-G."/>
            <person name="Chong C.S."/>
        </authorList>
    </citation>
    <scope>NUCLEOTIDE SEQUENCE [LARGE SCALE GENOMIC DNA]</scope>
    <source>
        <strain evidence="3">D-25</strain>
    </source>
</reference>
<gene>
    <name evidence="2" type="ORF">OB69_12285</name>
</gene>
<name>A0A0L8AJG8_9BACT</name>
<keyword evidence="1" id="KW-0812">Transmembrane</keyword>
<accession>A0A0L8AJG8</accession>
<keyword evidence="1" id="KW-0472">Membrane</keyword>
<evidence type="ECO:0000313" key="3">
    <source>
        <dbReference type="Proteomes" id="UP000036908"/>
    </source>
</evidence>
<keyword evidence="1" id="KW-1133">Transmembrane helix</keyword>
<organism evidence="2 3">
    <name type="scientific">Roseivirga seohaensis subsp. aquiponti</name>
    <dbReference type="NCBI Taxonomy" id="1566026"/>
    <lineage>
        <taxon>Bacteria</taxon>
        <taxon>Pseudomonadati</taxon>
        <taxon>Bacteroidota</taxon>
        <taxon>Cytophagia</taxon>
        <taxon>Cytophagales</taxon>
        <taxon>Roseivirgaceae</taxon>
        <taxon>Roseivirga</taxon>
    </lineage>
</organism>
<sequence length="128" mass="13772">MQNKKKICNNLIYEIFYLGLNQVLLLSRMIMKNRFLIMGLGLLLAVSVFGFNYVPDVWTTCIYSGTYTGGGDVPQAGVCVIMGETNIEHQGDVYTSRCMPSGTAGVNSGPCAGNGGLGADTQGEYRSN</sequence>
<dbReference type="PATRIC" id="fig|1566026.4.peg.750"/>
<dbReference type="Proteomes" id="UP000036908">
    <property type="component" value="Unassembled WGS sequence"/>
</dbReference>
<dbReference type="EMBL" id="JSVA01000013">
    <property type="protein sequence ID" value="KOF02386.1"/>
    <property type="molecule type" value="Genomic_DNA"/>
</dbReference>
<evidence type="ECO:0000313" key="2">
    <source>
        <dbReference type="EMBL" id="KOF02386.1"/>
    </source>
</evidence>
<proteinExistence type="predicted"/>
<dbReference type="AlphaFoldDB" id="A0A0L8AJG8"/>
<protein>
    <submittedName>
        <fullName evidence="2">Uncharacterized protein</fullName>
    </submittedName>
</protein>
<comment type="caution">
    <text evidence="2">The sequence shown here is derived from an EMBL/GenBank/DDBJ whole genome shotgun (WGS) entry which is preliminary data.</text>
</comment>
<feature type="transmembrane region" description="Helical" evidence="1">
    <location>
        <begin position="35"/>
        <end position="54"/>
    </location>
</feature>
<keyword evidence="3" id="KW-1185">Reference proteome</keyword>